<feature type="region of interest" description="Disordered" evidence="1">
    <location>
        <begin position="52"/>
        <end position="115"/>
    </location>
</feature>
<keyword evidence="2" id="KW-0547">Nucleotide-binding</keyword>
<evidence type="ECO:0000313" key="2">
    <source>
        <dbReference type="EMBL" id="RCI71375.1"/>
    </source>
</evidence>
<dbReference type="Proteomes" id="UP000253594">
    <property type="component" value="Unassembled WGS sequence"/>
</dbReference>
<gene>
    <name evidence="2" type="ORF">DT376_29460</name>
</gene>
<dbReference type="InterPro" id="IPR027417">
    <property type="entry name" value="P-loop_NTPase"/>
</dbReference>
<accession>A0A367M1M4</accession>
<evidence type="ECO:0000313" key="3">
    <source>
        <dbReference type="Proteomes" id="UP000253594"/>
    </source>
</evidence>
<comment type="caution">
    <text evidence="2">The sequence shown here is derived from an EMBL/GenBank/DDBJ whole genome shotgun (WGS) entry which is preliminary data.</text>
</comment>
<reference evidence="2 3" key="1">
    <citation type="submission" date="2018-07" db="EMBL/GenBank/DDBJ databases">
        <title>Mechanisms of high-level aminoglycoside resistance among Gram-negative pathogens in Brazil.</title>
        <authorList>
            <person name="Ballaben A.S."/>
            <person name="Darini A.L.C."/>
            <person name="Doi Y."/>
        </authorList>
    </citation>
    <scope>NUCLEOTIDE SEQUENCE [LARGE SCALE GENOMIC DNA]</scope>
    <source>
        <strain evidence="2 3">B2-305</strain>
    </source>
</reference>
<keyword evidence="2" id="KW-0347">Helicase</keyword>
<organism evidence="2 3">
    <name type="scientific">Pseudomonas aeruginosa</name>
    <dbReference type="NCBI Taxonomy" id="287"/>
    <lineage>
        <taxon>Bacteria</taxon>
        <taxon>Pseudomonadati</taxon>
        <taxon>Pseudomonadota</taxon>
        <taxon>Gammaproteobacteria</taxon>
        <taxon>Pseudomonadales</taxon>
        <taxon>Pseudomonadaceae</taxon>
        <taxon>Pseudomonas</taxon>
    </lineage>
</organism>
<proteinExistence type="predicted"/>
<keyword evidence="2" id="KW-0378">Hydrolase</keyword>
<feature type="non-terminal residue" evidence="2">
    <location>
        <position position="1"/>
    </location>
</feature>
<dbReference type="EMBL" id="QORE01001446">
    <property type="protein sequence ID" value="RCI71375.1"/>
    <property type="molecule type" value="Genomic_DNA"/>
</dbReference>
<dbReference type="SUPFAM" id="SSF52540">
    <property type="entry name" value="P-loop containing nucleoside triphosphate hydrolases"/>
    <property type="match status" value="1"/>
</dbReference>
<evidence type="ECO:0000256" key="1">
    <source>
        <dbReference type="SAM" id="MobiDB-lite"/>
    </source>
</evidence>
<protein>
    <submittedName>
        <fullName evidence="2">ATP-dependent helicase</fullName>
    </submittedName>
</protein>
<keyword evidence="2" id="KW-0067">ATP-binding</keyword>
<dbReference type="Gene3D" id="3.40.50.300">
    <property type="entry name" value="P-loop containing nucleotide triphosphate hydrolases"/>
    <property type="match status" value="1"/>
</dbReference>
<dbReference type="AlphaFoldDB" id="A0A367M1M4"/>
<sequence length="115" mass="12377">YVHRIGRTGRAGAEGLAISLICHGDWNLMSSVERYLKQNFERRNIKELKAAYQGPKKLKASGKAAGSKKKKQDRKGAAAKPAAKRKPAARPKAGPSAVVSADGMAPLKRKKPTAE</sequence>
<dbReference type="GO" id="GO:0004386">
    <property type="term" value="F:helicase activity"/>
    <property type="evidence" value="ECO:0007669"/>
    <property type="project" value="UniProtKB-KW"/>
</dbReference>
<feature type="compositionally biased region" description="Basic residues" evidence="1">
    <location>
        <begin position="56"/>
        <end position="73"/>
    </location>
</feature>
<name>A0A367M1M4_PSEAI</name>